<accession>A0A2M8ES11</accession>
<organism evidence="2 3">
    <name type="scientific">Candidatus Shapirobacteria bacterium CG_4_9_14_0_2_um_filter_39_11</name>
    <dbReference type="NCBI Taxonomy" id="1974478"/>
    <lineage>
        <taxon>Bacteria</taxon>
        <taxon>Candidatus Shapironibacteriota</taxon>
    </lineage>
</organism>
<dbReference type="SUPFAM" id="SSF64182">
    <property type="entry name" value="DHH phosphoesterases"/>
    <property type="match status" value="1"/>
</dbReference>
<evidence type="ECO:0008006" key="4">
    <source>
        <dbReference type="Google" id="ProtNLM"/>
    </source>
</evidence>
<gene>
    <name evidence="2" type="ORF">CO054_02975</name>
</gene>
<dbReference type="PANTHER" id="PTHR47618">
    <property type="entry name" value="BIFUNCTIONAL OLIGORIBONUCLEASE AND PAP PHOSPHATASE NRNA"/>
    <property type="match status" value="1"/>
</dbReference>
<evidence type="ECO:0000313" key="2">
    <source>
        <dbReference type="EMBL" id="PJC27913.1"/>
    </source>
</evidence>
<name>A0A2M8ES11_9BACT</name>
<dbReference type="AlphaFoldDB" id="A0A2M8ES11"/>
<feature type="region of interest" description="Disordered" evidence="1">
    <location>
        <begin position="231"/>
        <end position="278"/>
    </location>
</feature>
<feature type="compositionally biased region" description="Pro residues" evidence="1">
    <location>
        <begin position="236"/>
        <end position="247"/>
    </location>
</feature>
<proteinExistence type="predicted"/>
<dbReference type="Proteomes" id="UP000229816">
    <property type="component" value="Unassembled WGS sequence"/>
</dbReference>
<dbReference type="InterPro" id="IPR038763">
    <property type="entry name" value="DHH_sf"/>
</dbReference>
<dbReference type="PANTHER" id="PTHR47618:SF1">
    <property type="entry name" value="BIFUNCTIONAL OLIGORIBONUCLEASE AND PAP PHOSPHATASE NRNA"/>
    <property type="match status" value="1"/>
</dbReference>
<comment type="caution">
    <text evidence="2">The sequence shown here is derived from an EMBL/GenBank/DDBJ whole genome shotgun (WGS) entry which is preliminary data.</text>
</comment>
<dbReference type="InterPro" id="IPR051319">
    <property type="entry name" value="Oligoribo/pAp-PDE_c-di-AMP_PDE"/>
</dbReference>
<dbReference type="EMBL" id="PFSF01000068">
    <property type="protein sequence ID" value="PJC27913.1"/>
    <property type="molecule type" value="Genomic_DNA"/>
</dbReference>
<protein>
    <recommendedName>
        <fullName evidence="4">DDH domain-containing protein</fullName>
    </recommendedName>
</protein>
<evidence type="ECO:0000256" key="1">
    <source>
        <dbReference type="SAM" id="MobiDB-lite"/>
    </source>
</evidence>
<dbReference type="Gene3D" id="3.90.1640.10">
    <property type="entry name" value="inorganic pyrophosphatase (n-terminal core)"/>
    <property type="match status" value="2"/>
</dbReference>
<reference evidence="3" key="1">
    <citation type="submission" date="2017-09" db="EMBL/GenBank/DDBJ databases">
        <title>Depth-based differentiation of microbial function through sediment-hosted aquifers and enrichment of novel symbionts in the deep terrestrial subsurface.</title>
        <authorList>
            <person name="Probst A.J."/>
            <person name="Ladd B."/>
            <person name="Jarett J.K."/>
            <person name="Geller-Mcgrath D.E."/>
            <person name="Sieber C.M.K."/>
            <person name="Emerson J.B."/>
            <person name="Anantharaman K."/>
            <person name="Thomas B.C."/>
            <person name="Malmstrom R."/>
            <person name="Stieglmeier M."/>
            <person name="Klingl A."/>
            <person name="Woyke T."/>
            <person name="Ryan C.M."/>
            <person name="Banfield J.F."/>
        </authorList>
    </citation>
    <scope>NUCLEOTIDE SEQUENCE [LARGE SCALE GENOMIC DNA]</scope>
</reference>
<sequence>MEEFNQFSSIRESLATAQSIFIALPKSPNYDRVAASLALFLSLKKAGRKVSIASPQEMTVEFSSLVGVDKIKTKSEGRNLKISFDYLEDSIEKVSYNIEGGKFNLVIQPKDGFPPLSSDEVEYSYGEGQADLVLTIGVRSIEDLGSLYKDNRGLFDRAKVIDINIEEEASLSEKITHLIADLRLPTDVDIASNLLGGIERATGNFSSPKTNAGTFEAAAFCLRLGARRITRKFPGPQRPKPKVPLEPMPAGVSATKSPEEPPSSDWLGPKIYKGDTRV</sequence>
<evidence type="ECO:0000313" key="3">
    <source>
        <dbReference type="Proteomes" id="UP000229816"/>
    </source>
</evidence>